<organism evidence="2 3">
    <name type="scientific">Microlunatus ginsengisoli</name>
    <dbReference type="NCBI Taxonomy" id="363863"/>
    <lineage>
        <taxon>Bacteria</taxon>
        <taxon>Bacillati</taxon>
        <taxon>Actinomycetota</taxon>
        <taxon>Actinomycetes</taxon>
        <taxon>Propionibacteriales</taxon>
        <taxon>Propionibacteriaceae</taxon>
        <taxon>Microlunatus</taxon>
    </lineage>
</organism>
<sequence>MRLTYRIVAYTISLAVALQAASIALAFSGLAGWVFDGGVLDRAVMTGPGYPGQGGFGFHEVVGMVVIPILGVLLLAFSFFVKVPRAVAWSVIVLVSIVLQIAFAELAKLSYVFGAVHGLFAFAVLAFATVAATRVARAEPLTPAATA</sequence>
<keyword evidence="1" id="KW-1133">Transmembrane helix</keyword>
<name>A0ABP7A810_9ACTN</name>
<accession>A0ABP7A810</accession>
<dbReference type="EMBL" id="BAABAB010000022">
    <property type="protein sequence ID" value="GAA3626802.1"/>
    <property type="molecule type" value="Genomic_DNA"/>
</dbReference>
<dbReference type="RefSeq" id="WP_344806200.1">
    <property type="nucleotide sequence ID" value="NZ_BAABAB010000022.1"/>
</dbReference>
<dbReference type="Proteomes" id="UP001501490">
    <property type="component" value="Unassembled WGS sequence"/>
</dbReference>
<feature type="transmembrane region" description="Helical" evidence="1">
    <location>
        <begin position="86"/>
        <end position="103"/>
    </location>
</feature>
<protein>
    <recommendedName>
        <fullName evidence="4">DUF998 domain-containing protein</fullName>
    </recommendedName>
</protein>
<keyword evidence="1" id="KW-0472">Membrane</keyword>
<evidence type="ECO:0008006" key="4">
    <source>
        <dbReference type="Google" id="ProtNLM"/>
    </source>
</evidence>
<gene>
    <name evidence="2" type="ORF">GCM10022236_31380</name>
</gene>
<feature type="transmembrane region" description="Helical" evidence="1">
    <location>
        <begin position="109"/>
        <end position="132"/>
    </location>
</feature>
<evidence type="ECO:0000256" key="1">
    <source>
        <dbReference type="SAM" id="Phobius"/>
    </source>
</evidence>
<reference evidence="3" key="1">
    <citation type="journal article" date="2019" name="Int. J. Syst. Evol. Microbiol.">
        <title>The Global Catalogue of Microorganisms (GCM) 10K type strain sequencing project: providing services to taxonomists for standard genome sequencing and annotation.</title>
        <authorList>
            <consortium name="The Broad Institute Genomics Platform"/>
            <consortium name="The Broad Institute Genome Sequencing Center for Infectious Disease"/>
            <person name="Wu L."/>
            <person name="Ma J."/>
        </authorList>
    </citation>
    <scope>NUCLEOTIDE SEQUENCE [LARGE SCALE GENOMIC DNA]</scope>
    <source>
        <strain evidence="3">JCM 16929</strain>
    </source>
</reference>
<proteinExistence type="predicted"/>
<feature type="transmembrane region" description="Helical" evidence="1">
    <location>
        <begin position="7"/>
        <end position="35"/>
    </location>
</feature>
<feature type="transmembrane region" description="Helical" evidence="1">
    <location>
        <begin position="55"/>
        <end position="79"/>
    </location>
</feature>
<comment type="caution">
    <text evidence="2">The sequence shown here is derived from an EMBL/GenBank/DDBJ whole genome shotgun (WGS) entry which is preliminary data.</text>
</comment>
<evidence type="ECO:0000313" key="3">
    <source>
        <dbReference type="Proteomes" id="UP001501490"/>
    </source>
</evidence>
<evidence type="ECO:0000313" key="2">
    <source>
        <dbReference type="EMBL" id="GAA3626802.1"/>
    </source>
</evidence>
<keyword evidence="1" id="KW-0812">Transmembrane</keyword>
<keyword evidence="3" id="KW-1185">Reference proteome</keyword>